<name>A0ABQ7VTP3_SOLTU</name>
<evidence type="ECO:0000313" key="2">
    <source>
        <dbReference type="Proteomes" id="UP000826656"/>
    </source>
</evidence>
<protein>
    <submittedName>
        <fullName evidence="1">Uncharacterized protein</fullName>
    </submittedName>
</protein>
<accession>A0ABQ7VTP3</accession>
<evidence type="ECO:0000313" key="1">
    <source>
        <dbReference type="EMBL" id="KAH0771880.1"/>
    </source>
</evidence>
<reference evidence="1 2" key="1">
    <citation type="journal article" date="2021" name="bioRxiv">
        <title>Chromosome-scale and haplotype-resolved genome assembly of a tetraploid potato cultivar.</title>
        <authorList>
            <person name="Sun H."/>
            <person name="Jiao W.-B."/>
            <person name="Krause K."/>
            <person name="Campoy J.A."/>
            <person name="Goel M."/>
            <person name="Folz-Donahue K."/>
            <person name="Kukat C."/>
            <person name="Huettel B."/>
            <person name="Schneeberger K."/>
        </authorList>
    </citation>
    <scope>NUCLEOTIDE SEQUENCE [LARGE SCALE GENOMIC DNA]</scope>
    <source>
        <strain evidence="1">SolTubOtavaFocal</strain>
        <tissue evidence="1">Leaves</tissue>
    </source>
</reference>
<keyword evidence="2" id="KW-1185">Reference proteome</keyword>
<dbReference type="EMBL" id="JAIVGD010000011">
    <property type="protein sequence ID" value="KAH0771880.1"/>
    <property type="molecule type" value="Genomic_DNA"/>
</dbReference>
<dbReference type="Proteomes" id="UP000826656">
    <property type="component" value="Unassembled WGS sequence"/>
</dbReference>
<proteinExistence type="predicted"/>
<sequence length="80" mass="9329">MQANPQLGNARDLLLKRVEIQHQVRNICASIHMVMLENLLSVSNPQSYMNDLMKYYSRKHRVILILMISVKHITKLLEGK</sequence>
<gene>
    <name evidence="1" type="ORF">KY290_015861</name>
</gene>
<organism evidence="1 2">
    <name type="scientific">Solanum tuberosum</name>
    <name type="common">Potato</name>
    <dbReference type="NCBI Taxonomy" id="4113"/>
    <lineage>
        <taxon>Eukaryota</taxon>
        <taxon>Viridiplantae</taxon>
        <taxon>Streptophyta</taxon>
        <taxon>Embryophyta</taxon>
        <taxon>Tracheophyta</taxon>
        <taxon>Spermatophyta</taxon>
        <taxon>Magnoliopsida</taxon>
        <taxon>eudicotyledons</taxon>
        <taxon>Gunneridae</taxon>
        <taxon>Pentapetalae</taxon>
        <taxon>asterids</taxon>
        <taxon>lamiids</taxon>
        <taxon>Solanales</taxon>
        <taxon>Solanaceae</taxon>
        <taxon>Solanoideae</taxon>
        <taxon>Solaneae</taxon>
        <taxon>Solanum</taxon>
    </lineage>
</organism>
<comment type="caution">
    <text evidence="1">The sequence shown here is derived from an EMBL/GenBank/DDBJ whole genome shotgun (WGS) entry which is preliminary data.</text>
</comment>